<dbReference type="FunFam" id="1.20.1250.20:FF:000025">
    <property type="entry name" value="probable polyol transporter 4"/>
    <property type="match status" value="1"/>
</dbReference>
<protein>
    <submittedName>
        <fullName evidence="13">Sorbitol transporter</fullName>
    </submittedName>
</protein>
<reference evidence="13" key="2">
    <citation type="submission" date="2023-04" db="EMBL/GenBank/DDBJ databases">
        <authorList>
            <person name="Bruccoleri R.E."/>
            <person name="Oakeley E.J."/>
            <person name="Faust A.-M."/>
            <person name="Dessus-Babus S."/>
            <person name="Altorfer M."/>
            <person name="Burckhardt D."/>
            <person name="Oertli M."/>
            <person name="Naumann U."/>
            <person name="Petersen F."/>
            <person name="Wong J."/>
        </authorList>
    </citation>
    <scope>NUCLEOTIDE SEQUENCE</scope>
    <source>
        <strain evidence="13">GSM-AAB239-AS_SAM_17_03QT</strain>
        <tissue evidence="13">Leaf</tissue>
    </source>
</reference>
<feature type="transmembrane region" description="Helical" evidence="11">
    <location>
        <begin position="78"/>
        <end position="100"/>
    </location>
</feature>
<keyword evidence="5 11" id="KW-0812">Transmembrane</keyword>
<dbReference type="Pfam" id="PF00083">
    <property type="entry name" value="Sugar_tr"/>
    <property type="match status" value="1"/>
</dbReference>
<evidence type="ECO:0000256" key="9">
    <source>
        <dbReference type="RuleBase" id="RU003346"/>
    </source>
</evidence>
<evidence type="ECO:0000256" key="10">
    <source>
        <dbReference type="SAM" id="MobiDB-lite"/>
    </source>
</evidence>
<keyword evidence="6" id="KW-0769">Symport</keyword>
<evidence type="ECO:0000256" key="4">
    <source>
        <dbReference type="ARBA" id="ARBA00022597"/>
    </source>
</evidence>
<dbReference type="InterPro" id="IPR020846">
    <property type="entry name" value="MFS_dom"/>
</dbReference>
<organism evidence="13 14">
    <name type="scientific">Iris pallida</name>
    <name type="common">Sweet iris</name>
    <dbReference type="NCBI Taxonomy" id="29817"/>
    <lineage>
        <taxon>Eukaryota</taxon>
        <taxon>Viridiplantae</taxon>
        <taxon>Streptophyta</taxon>
        <taxon>Embryophyta</taxon>
        <taxon>Tracheophyta</taxon>
        <taxon>Spermatophyta</taxon>
        <taxon>Magnoliopsida</taxon>
        <taxon>Liliopsida</taxon>
        <taxon>Asparagales</taxon>
        <taxon>Iridaceae</taxon>
        <taxon>Iridoideae</taxon>
        <taxon>Irideae</taxon>
        <taxon>Iris</taxon>
    </lineage>
</organism>
<comment type="similarity">
    <text evidence="2 9">Belongs to the major facilitator superfamily. Sugar transporter (TC 2.A.1.1) family.</text>
</comment>
<feature type="transmembrane region" description="Helical" evidence="11">
    <location>
        <begin position="20"/>
        <end position="37"/>
    </location>
</feature>
<comment type="subcellular location">
    <subcellularLocation>
        <location evidence="1">Membrane</location>
        <topology evidence="1">Multi-pass membrane protein</topology>
    </subcellularLocation>
</comment>
<dbReference type="EMBL" id="JANAVB010029617">
    <property type="protein sequence ID" value="KAJ6814863.1"/>
    <property type="molecule type" value="Genomic_DNA"/>
</dbReference>
<gene>
    <name evidence="13" type="ORF">M6B38_138635</name>
</gene>
<keyword evidence="4" id="KW-0762">Sugar transport</keyword>
<feature type="transmembrane region" description="Helical" evidence="11">
    <location>
        <begin position="164"/>
        <end position="187"/>
    </location>
</feature>
<keyword evidence="3 9" id="KW-0813">Transport</keyword>
<evidence type="ECO:0000256" key="11">
    <source>
        <dbReference type="SAM" id="Phobius"/>
    </source>
</evidence>
<dbReference type="PANTHER" id="PTHR48020">
    <property type="entry name" value="PROTON MYO-INOSITOL COTRANSPORTER"/>
    <property type="match status" value="1"/>
</dbReference>
<dbReference type="AlphaFoldDB" id="A0AAX6FF74"/>
<dbReference type="GO" id="GO:0015293">
    <property type="term" value="F:symporter activity"/>
    <property type="evidence" value="ECO:0007669"/>
    <property type="project" value="UniProtKB-KW"/>
</dbReference>
<keyword evidence="7 11" id="KW-1133">Transmembrane helix</keyword>
<sequence>MVEWLISCRWSSNKSSLRQLILFSDVAVVSGALIFIKDDLKINDTEIEVLAGIINLYSLLGSLAAGRTSDRIGRRYAIVVVAAFFFAGALTMGLASGYAVLMLGRFVTGIGVGFALAVVPVYAAEIAPASSRGFLSSLPEVFGNFGVLLGFVSNFAFAKLPGHLSWRVMFLAGAVPPVFLAAGVLAMPESPRWLVMQGRTAEAEAVLARTSDSPEEAGHRLADIRKAVGAPGGRGGDVVPVPGRNRGEGVWKELLVSPTPAVRRVLLAAVGLHFFQQASGIDSVVLYSPRVFEKAGLRRKDQLLGATIAVGFAKTSFILVAAFLLDRVGRRPLLLSSAGGMVVSLLLLASGLRAIDRTPDGEEASAWAVALCVGTVLSFVGAFSVGLGPIAWVYGSEIFPTRLRAQGASLGAATNRVASGVVTMTFLSLCKAITTSGSFFLYAGVAAAGWVFFYAFLPETKGRRLEDIGELFGNGEGENKSGGEVDMAGGARTDPET</sequence>
<dbReference type="PROSITE" id="PS00217">
    <property type="entry name" value="SUGAR_TRANSPORT_2"/>
    <property type="match status" value="1"/>
</dbReference>
<evidence type="ECO:0000256" key="6">
    <source>
        <dbReference type="ARBA" id="ARBA00022847"/>
    </source>
</evidence>
<dbReference type="Proteomes" id="UP001140949">
    <property type="component" value="Unassembled WGS sequence"/>
</dbReference>
<dbReference type="PROSITE" id="PS50850">
    <property type="entry name" value="MFS"/>
    <property type="match status" value="1"/>
</dbReference>
<evidence type="ECO:0000256" key="7">
    <source>
        <dbReference type="ARBA" id="ARBA00022989"/>
    </source>
</evidence>
<dbReference type="Gene3D" id="1.20.1250.20">
    <property type="entry name" value="MFS general substrate transporter like domains"/>
    <property type="match status" value="1"/>
</dbReference>
<evidence type="ECO:0000313" key="13">
    <source>
        <dbReference type="EMBL" id="KAJ6814863.1"/>
    </source>
</evidence>
<dbReference type="PANTHER" id="PTHR48020:SF49">
    <property type="entry name" value="SUGAR TRANSPORTER"/>
    <property type="match status" value="1"/>
</dbReference>
<feature type="region of interest" description="Disordered" evidence="10">
    <location>
        <begin position="475"/>
        <end position="497"/>
    </location>
</feature>
<feature type="transmembrane region" description="Helical" evidence="11">
    <location>
        <begin position="303"/>
        <end position="325"/>
    </location>
</feature>
<evidence type="ECO:0000256" key="5">
    <source>
        <dbReference type="ARBA" id="ARBA00022692"/>
    </source>
</evidence>
<name>A0AAX6FF74_IRIPA</name>
<keyword evidence="14" id="KW-1185">Reference proteome</keyword>
<proteinExistence type="inferred from homology"/>
<dbReference type="SUPFAM" id="SSF103473">
    <property type="entry name" value="MFS general substrate transporter"/>
    <property type="match status" value="1"/>
</dbReference>
<feature type="transmembrane region" description="Helical" evidence="11">
    <location>
        <begin position="106"/>
        <end position="129"/>
    </location>
</feature>
<feature type="transmembrane region" description="Helical" evidence="11">
    <location>
        <begin position="141"/>
        <end position="158"/>
    </location>
</feature>
<feature type="transmembrane region" description="Helical" evidence="11">
    <location>
        <begin position="49"/>
        <end position="66"/>
    </location>
</feature>
<evidence type="ECO:0000313" key="14">
    <source>
        <dbReference type="Proteomes" id="UP001140949"/>
    </source>
</evidence>
<evidence type="ECO:0000256" key="2">
    <source>
        <dbReference type="ARBA" id="ARBA00010992"/>
    </source>
</evidence>
<evidence type="ECO:0000259" key="12">
    <source>
        <dbReference type="PROSITE" id="PS50850"/>
    </source>
</evidence>
<dbReference type="InterPro" id="IPR050814">
    <property type="entry name" value="Myo-inositol_Transporter"/>
</dbReference>
<accession>A0AAX6FF74</accession>
<dbReference type="InterPro" id="IPR003663">
    <property type="entry name" value="Sugar/inositol_transpt"/>
</dbReference>
<dbReference type="InterPro" id="IPR005828">
    <property type="entry name" value="MFS_sugar_transport-like"/>
</dbReference>
<feature type="domain" description="Major facilitator superfamily (MFS) profile" evidence="12">
    <location>
        <begin position="11"/>
        <end position="461"/>
    </location>
</feature>
<dbReference type="GO" id="GO:0016020">
    <property type="term" value="C:membrane"/>
    <property type="evidence" value="ECO:0007669"/>
    <property type="project" value="UniProtKB-SubCell"/>
</dbReference>
<dbReference type="PRINTS" id="PR00171">
    <property type="entry name" value="SUGRTRNSPORT"/>
</dbReference>
<evidence type="ECO:0000256" key="3">
    <source>
        <dbReference type="ARBA" id="ARBA00022448"/>
    </source>
</evidence>
<comment type="caution">
    <text evidence="13">The sequence shown here is derived from an EMBL/GenBank/DDBJ whole genome shotgun (WGS) entry which is preliminary data.</text>
</comment>
<evidence type="ECO:0000256" key="8">
    <source>
        <dbReference type="ARBA" id="ARBA00023136"/>
    </source>
</evidence>
<evidence type="ECO:0000256" key="1">
    <source>
        <dbReference type="ARBA" id="ARBA00004141"/>
    </source>
</evidence>
<feature type="transmembrane region" description="Helical" evidence="11">
    <location>
        <begin position="439"/>
        <end position="457"/>
    </location>
</feature>
<feature type="transmembrane region" description="Helical" evidence="11">
    <location>
        <begin position="367"/>
        <end position="394"/>
    </location>
</feature>
<feature type="transmembrane region" description="Helical" evidence="11">
    <location>
        <begin position="337"/>
        <end position="355"/>
    </location>
</feature>
<reference evidence="13" key="1">
    <citation type="journal article" date="2023" name="GigaByte">
        <title>Genome assembly of the bearded iris, Iris pallida Lam.</title>
        <authorList>
            <person name="Bruccoleri R.E."/>
            <person name="Oakeley E.J."/>
            <person name="Faust A.M.E."/>
            <person name="Altorfer M."/>
            <person name="Dessus-Babus S."/>
            <person name="Burckhardt D."/>
            <person name="Oertli M."/>
            <person name="Naumann U."/>
            <person name="Petersen F."/>
            <person name="Wong J."/>
        </authorList>
    </citation>
    <scope>NUCLEOTIDE SEQUENCE</scope>
    <source>
        <strain evidence="13">GSM-AAB239-AS_SAM_17_03QT</strain>
    </source>
</reference>
<dbReference type="NCBIfam" id="TIGR00879">
    <property type="entry name" value="SP"/>
    <property type="match status" value="1"/>
</dbReference>
<keyword evidence="8 11" id="KW-0472">Membrane</keyword>
<dbReference type="InterPro" id="IPR005829">
    <property type="entry name" value="Sugar_transporter_CS"/>
</dbReference>
<dbReference type="InterPro" id="IPR036259">
    <property type="entry name" value="MFS_trans_sf"/>
</dbReference>
<dbReference type="PROSITE" id="PS00216">
    <property type="entry name" value="SUGAR_TRANSPORT_1"/>
    <property type="match status" value="2"/>
</dbReference>